<evidence type="ECO:0000256" key="1">
    <source>
        <dbReference type="SAM" id="MobiDB-lite"/>
    </source>
</evidence>
<dbReference type="Gene3D" id="3.30.420.10">
    <property type="entry name" value="Ribonuclease H-like superfamily/Ribonuclease H"/>
    <property type="match status" value="1"/>
</dbReference>
<dbReference type="GO" id="GO:0003676">
    <property type="term" value="F:nucleic acid binding"/>
    <property type="evidence" value="ECO:0007669"/>
    <property type="project" value="InterPro"/>
</dbReference>
<feature type="region of interest" description="Disordered" evidence="1">
    <location>
        <begin position="79"/>
        <end position="99"/>
    </location>
</feature>
<evidence type="ECO:0000313" key="2">
    <source>
        <dbReference type="EMBL" id="KAH1092299.1"/>
    </source>
</evidence>
<dbReference type="InterPro" id="IPR036397">
    <property type="entry name" value="RNaseH_sf"/>
</dbReference>
<comment type="caution">
    <text evidence="2">The sequence shown here is derived from an EMBL/GenBank/DDBJ whole genome shotgun (WGS) entry which is preliminary data.</text>
</comment>
<accession>A0A9D3VRI4</accession>
<gene>
    <name evidence="2" type="ORF">J1N35_019556</name>
</gene>
<dbReference type="OrthoDB" id="1906820at2759"/>
<keyword evidence="3" id="KW-1185">Reference proteome</keyword>
<organism evidence="2 3">
    <name type="scientific">Gossypium stocksii</name>
    <dbReference type="NCBI Taxonomy" id="47602"/>
    <lineage>
        <taxon>Eukaryota</taxon>
        <taxon>Viridiplantae</taxon>
        <taxon>Streptophyta</taxon>
        <taxon>Embryophyta</taxon>
        <taxon>Tracheophyta</taxon>
        <taxon>Spermatophyta</taxon>
        <taxon>Magnoliopsida</taxon>
        <taxon>eudicotyledons</taxon>
        <taxon>Gunneridae</taxon>
        <taxon>Pentapetalae</taxon>
        <taxon>rosids</taxon>
        <taxon>malvids</taxon>
        <taxon>Malvales</taxon>
        <taxon>Malvaceae</taxon>
        <taxon>Malvoideae</taxon>
        <taxon>Gossypium</taxon>
    </lineage>
</organism>
<dbReference type="AlphaFoldDB" id="A0A9D3VRI4"/>
<dbReference type="Proteomes" id="UP000828251">
    <property type="component" value="Unassembled WGS sequence"/>
</dbReference>
<protein>
    <recommendedName>
        <fullName evidence="4">RNase H type-1 domain-containing protein</fullName>
    </recommendedName>
</protein>
<evidence type="ECO:0000313" key="3">
    <source>
        <dbReference type="Proteomes" id="UP000828251"/>
    </source>
</evidence>
<name>A0A9D3VRI4_9ROSI</name>
<reference evidence="2 3" key="1">
    <citation type="journal article" date="2021" name="Plant Biotechnol. J.">
        <title>Multi-omics assisted identification of the key and species-specific regulatory components of drought-tolerant mechanisms in Gossypium stocksii.</title>
        <authorList>
            <person name="Yu D."/>
            <person name="Ke L."/>
            <person name="Zhang D."/>
            <person name="Wu Y."/>
            <person name="Sun Y."/>
            <person name="Mei J."/>
            <person name="Sun J."/>
            <person name="Sun Y."/>
        </authorList>
    </citation>
    <scope>NUCLEOTIDE SEQUENCE [LARGE SCALE GENOMIC DNA]</scope>
    <source>
        <strain evidence="3">cv. E1</strain>
        <tissue evidence="2">Leaf</tissue>
    </source>
</reference>
<dbReference type="EMBL" id="JAIQCV010000006">
    <property type="protein sequence ID" value="KAH1092299.1"/>
    <property type="molecule type" value="Genomic_DNA"/>
</dbReference>
<sequence>MHSVLLDGSDRSVLCSYIHDIKTLSRVFEEWQFKKVFRSGNGVAHELAKEAVTSLSTDLDYRLPRKALMALEEDVRHQAAIGGEKRSGNRVLQKENESH</sequence>
<proteinExistence type="predicted"/>
<evidence type="ECO:0008006" key="4">
    <source>
        <dbReference type="Google" id="ProtNLM"/>
    </source>
</evidence>